<dbReference type="Gene3D" id="3.40.50.11790">
    <property type="match status" value="1"/>
</dbReference>
<dbReference type="Pfam" id="PF04984">
    <property type="entry name" value="Phage_sheath_1"/>
    <property type="match status" value="1"/>
</dbReference>
<dbReference type="Gene3D" id="3.30.1370.220">
    <property type="match status" value="1"/>
</dbReference>
<feature type="domain" description="Tail sheath protein subtilisin-like" evidence="2">
    <location>
        <begin position="201"/>
        <end position="359"/>
    </location>
</feature>
<evidence type="ECO:0000256" key="1">
    <source>
        <dbReference type="ARBA" id="ARBA00008005"/>
    </source>
</evidence>
<dbReference type="RefSeq" id="WP_117527889.1">
    <property type="nucleotide sequence ID" value="NZ_JAQCXC010000018.1"/>
</dbReference>
<dbReference type="AlphaFoldDB" id="A0A3E2UDP6"/>
<evidence type="ECO:0000313" key="3">
    <source>
        <dbReference type="EMBL" id="RGB94328.1"/>
    </source>
</evidence>
<proteinExistence type="inferred from homology"/>
<gene>
    <name evidence="3" type="ORF">DWZ04_13635</name>
</gene>
<organism evidence="3 4">
    <name type="scientific">Faecalibacterium prausnitzii</name>
    <dbReference type="NCBI Taxonomy" id="853"/>
    <lineage>
        <taxon>Bacteria</taxon>
        <taxon>Bacillati</taxon>
        <taxon>Bacillota</taxon>
        <taxon>Clostridia</taxon>
        <taxon>Eubacteriales</taxon>
        <taxon>Oscillospiraceae</taxon>
        <taxon>Faecalibacterium</taxon>
    </lineage>
</organism>
<comment type="caution">
    <text evidence="3">The sequence shown here is derived from an EMBL/GenBank/DDBJ whole genome shotgun (WGS) entry which is preliminary data.</text>
</comment>
<name>A0A3E2UDP6_9FIRM</name>
<dbReference type="EMBL" id="QVEW01000018">
    <property type="protein sequence ID" value="RGB94328.1"/>
    <property type="molecule type" value="Genomic_DNA"/>
</dbReference>
<dbReference type="Proteomes" id="UP000260783">
    <property type="component" value="Unassembled WGS sequence"/>
</dbReference>
<sequence>MAGSYTPGEKKVRPGAYYHIGKTGTGDTAGAVSGVTAVLFRADFGPLGAAVELSSDEDYTDTFGDALTTDAIAQAVAGGAKTIVAVRVGTGGTAATIDLKSSGESPAAAVTLTAKYPGAKPLTCTVRKTLADESVKECIIYSGTKQVEKVEFEAGAGEAGALVKAFAASKNFIATAKTGQTAKELADVSQTLFTAGTNPTVNNGAYSDALELVEPFEINTLCVDTEDNAVHLLVQSFMSRMMDVGSLMTAVVAEKKDAALDDRMAHAAAFNDERMMYVLNASAQYGDTVLDGYQTAARLAGLIGATSASSSLTHTVINGFSGLGEPLSNTQIIKAEKKGCIVLSMNKSGQVWIDSAINTLVTPPADRDEGWKKIRRTKTRYELIRRCNTTNDNMVGKVDNDNAGRAAIISALQTIVDEMVAESKLVSGTVALNPAYIPNGDSAWFQIDVIDKDSAEHIYTDFLFRFATTDSE</sequence>
<evidence type="ECO:0000313" key="4">
    <source>
        <dbReference type="Proteomes" id="UP000260783"/>
    </source>
</evidence>
<dbReference type="InterPro" id="IPR035089">
    <property type="entry name" value="Phage_sheath_subtilisin"/>
</dbReference>
<comment type="similarity">
    <text evidence="1">Belongs to the myoviridae tail sheath protein family.</text>
</comment>
<accession>A0A3E2UDP6</accession>
<dbReference type="Gene3D" id="3.10.450.690">
    <property type="match status" value="1"/>
</dbReference>
<reference evidence="3 4" key="1">
    <citation type="submission" date="2018-08" db="EMBL/GenBank/DDBJ databases">
        <title>A genome reference for cultivated species of the human gut microbiota.</title>
        <authorList>
            <person name="Zou Y."/>
            <person name="Xue W."/>
            <person name="Luo G."/>
        </authorList>
    </citation>
    <scope>NUCLEOTIDE SEQUENCE [LARGE SCALE GENOMIC DNA]</scope>
    <source>
        <strain evidence="3 4">AF29-11BH</strain>
    </source>
</reference>
<protein>
    <submittedName>
        <fullName evidence="3">Phage tail sheath protein</fullName>
    </submittedName>
</protein>
<evidence type="ECO:0000259" key="2">
    <source>
        <dbReference type="Pfam" id="PF04984"/>
    </source>
</evidence>